<keyword evidence="5" id="KW-0677">Repeat</keyword>
<feature type="transmembrane region" description="Helical" evidence="12">
    <location>
        <begin position="931"/>
        <end position="952"/>
    </location>
</feature>
<dbReference type="InterPro" id="IPR007110">
    <property type="entry name" value="Ig-like_dom"/>
</dbReference>
<dbReference type="Ensembl" id="ENSANAT00000031691.1">
    <property type="protein sequence ID" value="ENSANAP00000013862.1"/>
    <property type="gene ID" value="ENSANAG00000024847.1"/>
</dbReference>
<keyword evidence="15" id="KW-1185">Reference proteome</keyword>
<feature type="domain" description="Ig-like" evidence="13">
    <location>
        <begin position="611"/>
        <end position="696"/>
    </location>
</feature>
<proteinExistence type="predicted"/>
<dbReference type="PANTHER" id="PTHR11481:SF68">
    <property type="entry name" value="FC RECEPTOR-LIKE PROTEIN 5"/>
    <property type="match status" value="1"/>
</dbReference>
<dbReference type="Proteomes" id="UP000233020">
    <property type="component" value="Unplaced"/>
</dbReference>
<dbReference type="InterPro" id="IPR050488">
    <property type="entry name" value="Ig_Fc_receptor"/>
</dbReference>
<comment type="subcellular location">
    <subcellularLocation>
        <location evidence="1">Cell membrane</location>
        <topology evidence="1">Single-pass type I membrane protein</topology>
    </subcellularLocation>
</comment>
<evidence type="ECO:0000256" key="4">
    <source>
        <dbReference type="ARBA" id="ARBA00022729"/>
    </source>
</evidence>
<gene>
    <name evidence="14" type="primary">FCRL5</name>
</gene>
<feature type="domain" description="Ig-like" evidence="13">
    <location>
        <begin position="61"/>
        <end position="143"/>
    </location>
</feature>
<dbReference type="OrthoDB" id="9950534at2759"/>
<dbReference type="Pfam" id="PF13895">
    <property type="entry name" value="Ig_2"/>
    <property type="match status" value="8"/>
</dbReference>
<keyword evidence="2" id="KW-1003">Cell membrane</keyword>
<dbReference type="FunFam" id="2.60.40.10:FF:001308">
    <property type="entry name" value="Fc receptor like 4"/>
    <property type="match status" value="1"/>
</dbReference>
<keyword evidence="8" id="KW-1015">Disulfide bond</keyword>
<evidence type="ECO:0000256" key="5">
    <source>
        <dbReference type="ARBA" id="ARBA00022737"/>
    </source>
</evidence>
<dbReference type="SMART" id="SM00408">
    <property type="entry name" value="IGc2"/>
    <property type="match status" value="9"/>
</dbReference>
<evidence type="ECO:0000259" key="13">
    <source>
        <dbReference type="PROSITE" id="PS50835"/>
    </source>
</evidence>
<feature type="domain" description="Ig-like" evidence="13">
    <location>
        <begin position="797"/>
        <end position="880"/>
    </location>
</feature>
<organism evidence="14 15">
    <name type="scientific">Aotus nancymaae</name>
    <name type="common">Ma's night monkey</name>
    <dbReference type="NCBI Taxonomy" id="37293"/>
    <lineage>
        <taxon>Eukaryota</taxon>
        <taxon>Metazoa</taxon>
        <taxon>Chordata</taxon>
        <taxon>Craniata</taxon>
        <taxon>Vertebrata</taxon>
        <taxon>Euteleostomi</taxon>
        <taxon>Mammalia</taxon>
        <taxon>Eutheria</taxon>
        <taxon>Euarchontoglires</taxon>
        <taxon>Primates</taxon>
        <taxon>Haplorrhini</taxon>
        <taxon>Platyrrhini</taxon>
        <taxon>Aotidae</taxon>
        <taxon>Aotus</taxon>
    </lineage>
</organism>
<feature type="domain" description="Ig-like" evidence="13">
    <location>
        <begin position="237"/>
        <end position="316"/>
    </location>
</feature>
<keyword evidence="9" id="KW-0675">Receptor</keyword>
<dbReference type="InterPro" id="IPR003598">
    <property type="entry name" value="Ig_sub2"/>
</dbReference>
<evidence type="ECO:0000256" key="9">
    <source>
        <dbReference type="ARBA" id="ARBA00023170"/>
    </source>
</evidence>
<dbReference type="SUPFAM" id="SSF48726">
    <property type="entry name" value="Immunoglobulin"/>
    <property type="match status" value="9"/>
</dbReference>
<dbReference type="SMART" id="SM00409">
    <property type="entry name" value="IG"/>
    <property type="match status" value="9"/>
</dbReference>
<evidence type="ECO:0000256" key="2">
    <source>
        <dbReference type="ARBA" id="ARBA00022475"/>
    </source>
</evidence>
<dbReference type="InterPro" id="IPR013783">
    <property type="entry name" value="Ig-like_fold"/>
</dbReference>
<reference evidence="14" key="1">
    <citation type="submission" date="2025-08" db="UniProtKB">
        <authorList>
            <consortium name="Ensembl"/>
        </authorList>
    </citation>
    <scope>IDENTIFICATION</scope>
</reference>
<evidence type="ECO:0000256" key="6">
    <source>
        <dbReference type="ARBA" id="ARBA00022989"/>
    </source>
</evidence>
<keyword evidence="4" id="KW-0732">Signal</keyword>
<evidence type="ECO:0000256" key="3">
    <source>
        <dbReference type="ARBA" id="ARBA00022692"/>
    </source>
</evidence>
<reference evidence="14" key="2">
    <citation type="submission" date="2025-09" db="UniProtKB">
        <authorList>
            <consortium name="Ensembl"/>
        </authorList>
    </citation>
    <scope>IDENTIFICATION</scope>
</reference>
<dbReference type="AlphaFoldDB" id="A0A2K5CYT6"/>
<dbReference type="GO" id="GO:0006955">
    <property type="term" value="P:immune response"/>
    <property type="evidence" value="ECO:0007669"/>
    <property type="project" value="TreeGrafter"/>
</dbReference>
<keyword evidence="11" id="KW-0393">Immunoglobulin domain</keyword>
<name>A0A2K5CYT6_AOTNA</name>
<keyword evidence="10" id="KW-0325">Glycoprotein</keyword>
<dbReference type="GO" id="GO:0015026">
    <property type="term" value="F:coreceptor activity"/>
    <property type="evidence" value="ECO:0007669"/>
    <property type="project" value="Ensembl"/>
</dbReference>
<dbReference type="InterPro" id="IPR036179">
    <property type="entry name" value="Ig-like_dom_sf"/>
</dbReference>
<dbReference type="PANTHER" id="PTHR11481">
    <property type="entry name" value="IMMUNOGLOBULIN FC RECEPTOR"/>
    <property type="match status" value="1"/>
</dbReference>
<evidence type="ECO:0000256" key="1">
    <source>
        <dbReference type="ARBA" id="ARBA00004251"/>
    </source>
</evidence>
<sequence>MHSALFESVASQMCSLELVCSVLTVRSSPNRLFLTKLLFWSQPLVVQVFMLLRVILLLLAPVSGQLARTHKSVISLQPPWTTVFQGERVTLTCKEFHFYSPQKTKWYLEKEIPRETPANTLEVGESGEYRCQARGSSLSSPVRLVFSSASLILQAPLSVFEGDSVVLRCRAKPEVTPNTIYKDDNVLAFLSKSSDFQIPHASLKDNGEYRCTGHKERCCPVSSNTVEIQVQELFSRPVLRASSSQPISGSPVTLTCETQLSLERSDAQLQFRFFKDGQTLGSGWSRSPNFQIDAMWSEDSGFYCCKAATVTHSTISHSVGSWIQVQIPMSHPVLTLSPKEALNFEGTKVTLHCKTQGYSRDTLYQFYHEHVLLKHKSVRFAKGASISFLLTEEHSGNYYCTANSGRGPQRSETVRLSVTVPVSRPVLTFSSVEDVNFEGVKATLRCEAQRGSLPILYQFYHKDVVLGSRSAHYAGGVAINFSLTAEYSGNYYCTADNGRGPQRSEAVKLFITVPVSRPVLTLSSAEALTFEGATVTLHCEVQKGSPRILYQFYHEDVPLGSSSTPSVGGVSFSFSLTAGHSGNYYCTADNGFGPQRSEAVSLFVTVPVSRPILTLRVPRAQAVVGDLLELRCEALRGSPPILYQFYHDDVILGSNSAPSGGEASFNLSLTAEHSGNYSCEANNGLIAQHSDTVSLSVIVPVSRPILTIRAPRAQAVVGDLLELHCEALRGSSPILYLFYHEDVTLGKISALSGGGASFNLSLTTEHSGIYSCEADNGLEAQRSEMVTLKVAVPVSRPILTLRAPRAQTVVGDLLTLHCEAPRGSPPILYWFYHEDVTLGNSSAPSGGGASFNLSLTAERSGNYSCEADNGLGPQRSEAVTLYITATTHSDPRPLPQAQRQLHHKDKSHLLCHISPCLGLTGNRSGSVATGITGGLLSMAGLAAGALLLYCWLSRKAGRKPASDPSRSPSDSDSQQPTYHNVPAWAELQPVYSNVNPRREDVVYSEVRSIQKKKKHAAAFDPRRLRNKGSPVIYSEVKVASTPAARSPPCASSAPHR</sequence>
<keyword evidence="6 12" id="KW-1133">Transmembrane helix</keyword>
<dbReference type="STRING" id="37293.ENSANAP00000013862"/>
<dbReference type="PROSITE" id="PS50835">
    <property type="entry name" value="IG_LIKE"/>
    <property type="match status" value="7"/>
</dbReference>
<protein>
    <submittedName>
        <fullName evidence="14">Fc receptor like 5</fullName>
    </submittedName>
</protein>
<dbReference type="GO" id="GO:0007166">
    <property type="term" value="P:cell surface receptor signaling pathway"/>
    <property type="evidence" value="ECO:0007669"/>
    <property type="project" value="TreeGrafter"/>
</dbReference>
<dbReference type="GO" id="GO:0043235">
    <property type="term" value="C:receptor complex"/>
    <property type="evidence" value="ECO:0007669"/>
    <property type="project" value="Ensembl"/>
</dbReference>
<feature type="domain" description="Ig-like" evidence="13">
    <location>
        <begin position="332"/>
        <end position="417"/>
    </location>
</feature>
<accession>A0A2K5CYT6</accession>
<dbReference type="GO" id="GO:0004888">
    <property type="term" value="F:transmembrane signaling receptor activity"/>
    <property type="evidence" value="ECO:0007669"/>
    <property type="project" value="TreeGrafter"/>
</dbReference>
<evidence type="ECO:0000256" key="7">
    <source>
        <dbReference type="ARBA" id="ARBA00023136"/>
    </source>
</evidence>
<evidence type="ECO:0000313" key="14">
    <source>
        <dbReference type="Ensembl" id="ENSANAP00000013862.1"/>
    </source>
</evidence>
<dbReference type="Gene3D" id="2.60.40.10">
    <property type="entry name" value="Immunoglobulins"/>
    <property type="match status" value="9"/>
</dbReference>
<keyword evidence="7 12" id="KW-0472">Membrane</keyword>
<evidence type="ECO:0000256" key="12">
    <source>
        <dbReference type="SAM" id="Phobius"/>
    </source>
</evidence>
<evidence type="ECO:0000256" key="11">
    <source>
        <dbReference type="ARBA" id="ARBA00023319"/>
    </source>
</evidence>
<feature type="domain" description="Ig-like" evidence="13">
    <location>
        <begin position="518"/>
        <end position="601"/>
    </location>
</feature>
<dbReference type="FunFam" id="2.60.40.10:FF:000357">
    <property type="entry name" value="Fc receptor like 1"/>
    <property type="match status" value="6"/>
</dbReference>
<keyword evidence="3 12" id="KW-0812">Transmembrane</keyword>
<feature type="domain" description="Ig-like" evidence="13">
    <location>
        <begin position="704"/>
        <end position="789"/>
    </location>
</feature>
<dbReference type="GO" id="GO:0042113">
    <property type="term" value="P:B cell activation"/>
    <property type="evidence" value="ECO:0007669"/>
    <property type="project" value="Ensembl"/>
</dbReference>
<evidence type="ECO:0000256" key="8">
    <source>
        <dbReference type="ARBA" id="ARBA00023157"/>
    </source>
</evidence>
<dbReference type="InterPro" id="IPR003599">
    <property type="entry name" value="Ig_sub"/>
</dbReference>
<evidence type="ECO:0000256" key="10">
    <source>
        <dbReference type="ARBA" id="ARBA00023180"/>
    </source>
</evidence>
<evidence type="ECO:0000313" key="15">
    <source>
        <dbReference type="Proteomes" id="UP000233020"/>
    </source>
</evidence>
<dbReference type="GeneTree" id="ENSGT01050000244808"/>
<dbReference type="GO" id="GO:0009897">
    <property type="term" value="C:external side of plasma membrane"/>
    <property type="evidence" value="ECO:0007669"/>
    <property type="project" value="TreeGrafter"/>
</dbReference>